<evidence type="ECO:0000313" key="2">
    <source>
        <dbReference type="EMBL" id="RNI33202.1"/>
    </source>
</evidence>
<feature type="compositionally biased region" description="Acidic residues" evidence="1">
    <location>
        <begin position="26"/>
        <end position="37"/>
    </location>
</feature>
<name>A0A3M9N5Y5_9BACT</name>
<sequence length="160" mass="18148">MAPRGSYDDEYGYDEDDFNSNHFDDEFSFDDDDDDDVLGGGRGGFGADDDEEVNLPYEGELFNEMLSKLHGTLIMYGEDDPALMDLQAELLQVDNDKLGTATDDMFYLEEASQIAKVLKKHISASPKIKEIHDNFMKDITRFSDESAEGHKGDYYLEDEE</sequence>
<feature type="region of interest" description="Disordered" evidence="1">
    <location>
        <begin position="1"/>
        <end position="52"/>
    </location>
</feature>
<dbReference type="AlphaFoldDB" id="A0A3M9N5Y5"/>
<feature type="compositionally biased region" description="Acidic residues" evidence="1">
    <location>
        <begin position="8"/>
        <end position="18"/>
    </location>
</feature>
<comment type="caution">
    <text evidence="2">The sequence shown here is derived from an EMBL/GenBank/DDBJ whole genome shotgun (WGS) entry which is preliminary data.</text>
</comment>
<organism evidence="2 3">
    <name type="scientific">Rufibacter immobilis</name>
    <dbReference type="NCBI Taxonomy" id="1348778"/>
    <lineage>
        <taxon>Bacteria</taxon>
        <taxon>Pseudomonadati</taxon>
        <taxon>Bacteroidota</taxon>
        <taxon>Cytophagia</taxon>
        <taxon>Cytophagales</taxon>
        <taxon>Hymenobacteraceae</taxon>
        <taxon>Rufibacter</taxon>
    </lineage>
</organism>
<dbReference type="OrthoDB" id="893398at2"/>
<dbReference type="Proteomes" id="UP000271010">
    <property type="component" value="Unassembled WGS sequence"/>
</dbReference>
<reference evidence="2 3" key="1">
    <citation type="submission" date="2018-11" db="EMBL/GenBank/DDBJ databases">
        <title>Rufibacter latericius sp. nov., isolated from water in Baiyang Lake.</title>
        <authorList>
            <person name="Yang Y."/>
        </authorList>
    </citation>
    <scope>NUCLEOTIDE SEQUENCE [LARGE SCALE GENOMIC DNA]</scope>
    <source>
        <strain evidence="2 3">MCC P1</strain>
    </source>
</reference>
<evidence type="ECO:0000313" key="3">
    <source>
        <dbReference type="Proteomes" id="UP000271010"/>
    </source>
</evidence>
<gene>
    <name evidence="2" type="ORF">EFA69_01950</name>
</gene>
<dbReference type="EMBL" id="RJJE01000001">
    <property type="protein sequence ID" value="RNI33202.1"/>
    <property type="molecule type" value="Genomic_DNA"/>
</dbReference>
<proteinExistence type="predicted"/>
<accession>A0A3M9N5Y5</accession>
<keyword evidence="3" id="KW-1185">Reference proteome</keyword>
<evidence type="ECO:0000256" key="1">
    <source>
        <dbReference type="SAM" id="MobiDB-lite"/>
    </source>
</evidence>
<dbReference type="RefSeq" id="WP_123131390.1">
    <property type="nucleotide sequence ID" value="NZ_JBHMAD010000013.1"/>
</dbReference>
<protein>
    <submittedName>
        <fullName evidence="2">Uncharacterized protein</fullName>
    </submittedName>
</protein>